<dbReference type="Pfam" id="PF00149">
    <property type="entry name" value="Metallophos"/>
    <property type="match status" value="1"/>
</dbReference>
<dbReference type="InterPro" id="IPR004617">
    <property type="entry name" value="ApaH"/>
</dbReference>
<evidence type="ECO:0000256" key="4">
    <source>
        <dbReference type="ARBA" id="ARBA00022801"/>
    </source>
</evidence>
<dbReference type="PANTHER" id="PTHR40942">
    <property type="match status" value="1"/>
</dbReference>
<dbReference type="NCBIfam" id="NF001204">
    <property type="entry name" value="PRK00166.1"/>
    <property type="match status" value="1"/>
</dbReference>
<feature type="domain" description="Calcineurin-like phosphoesterase" evidence="9">
    <location>
        <begin position="3"/>
        <end position="155"/>
    </location>
</feature>
<evidence type="ECO:0000313" key="10">
    <source>
        <dbReference type="EMBL" id="MBH9554243.1"/>
    </source>
</evidence>
<evidence type="ECO:0000256" key="6">
    <source>
        <dbReference type="ARBA" id="ARBA00032248"/>
    </source>
</evidence>
<dbReference type="CDD" id="cd07422">
    <property type="entry name" value="MPP_ApaH"/>
    <property type="match status" value="1"/>
</dbReference>
<evidence type="ECO:0000256" key="1">
    <source>
        <dbReference type="ARBA" id="ARBA00003413"/>
    </source>
</evidence>
<gene>
    <name evidence="10" type="ORF">I7X43_15480</name>
</gene>
<keyword evidence="11" id="KW-1185">Reference proteome</keyword>
<reference evidence="10" key="1">
    <citation type="submission" date="2020-12" db="EMBL/GenBank/DDBJ databases">
        <title>The genome sequence of Inhella sp. 4Y17.</title>
        <authorList>
            <person name="Liu Y."/>
        </authorList>
    </citation>
    <scope>NUCLEOTIDE SEQUENCE</scope>
    <source>
        <strain evidence="10">4Y10</strain>
    </source>
</reference>
<comment type="caution">
    <text evidence="10">The sequence shown here is derived from an EMBL/GenBank/DDBJ whole genome shotgun (WGS) entry which is preliminary data.</text>
</comment>
<sequence>MDWLMGDLQGCDGAFERLLDRIGFSASRDRLYLLGDLVGRGFDALGVLRRAIALGAEPVLGNHDLHLLAVAAGVRRAKPLDRLDSVLTAPDRSELLDWLRRAPLVRQAGHWVLVHAGLLPQWTCAQALQLSAEVQTLLSDPVALADFWPHMYGNEPRCWDPTLAGADRWRTIINACTRLRFVDAAGRMDFDLKESADAAPPGLIPWFEHPQRASQGQSIAFGHWSTLGLIQRPKLLGLDTGCVWGGCLTAARIDGATPEVVQVRCEAAQTPGT</sequence>
<dbReference type="InterPro" id="IPR004843">
    <property type="entry name" value="Calcineurin-like_PHP"/>
</dbReference>
<evidence type="ECO:0000256" key="3">
    <source>
        <dbReference type="ARBA" id="ARBA00012506"/>
    </source>
</evidence>
<dbReference type="NCBIfam" id="TIGR00668">
    <property type="entry name" value="apaH"/>
    <property type="match status" value="1"/>
</dbReference>
<evidence type="ECO:0000256" key="2">
    <source>
        <dbReference type="ARBA" id="ARBA00005419"/>
    </source>
</evidence>
<dbReference type="GO" id="GO:0008803">
    <property type="term" value="F:bis(5'-nucleosyl)-tetraphosphatase (symmetrical) activity"/>
    <property type="evidence" value="ECO:0007669"/>
    <property type="project" value="UniProtKB-EC"/>
</dbReference>
<evidence type="ECO:0000256" key="7">
    <source>
        <dbReference type="ARBA" id="ARBA00033210"/>
    </source>
</evidence>
<dbReference type="EC" id="3.6.1.41" evidence="3"/>
<accession>A0A931J2F4</accession>
<dbReference type="RefSeq" id="WP_198101860.1">
    <property type="nucleotide sequence ID" value="NZ_JAEDAL010000011.1"/>
</dbReference>
<comment type="catalytic activity">
    <reaction evidence="8">
        <text>P(1),P(4)-bis(5'-adenosyl) tetraphosphate + H2O = 2 ADP + 2 H(+)</text>
        <dbReference type="Rhea" id="RHEA:24252"/>
        <dbReference type="ChEBI" id="CHEBI:15377"/>
        <dbReference type="ChEBI" id="CHEBI:15378"/>
        <dbReference type="ChEBI" id="CHEBI:58141"/>
        <dbReference type="ChEBI" id="CHEBI:456216"/>
        <dbReference type="EC" id="3.6.1.41"/>
    </reaction>
</comment>
<protein>
    <recommendedName>
        <fullName evidence="3">bis(5'-nucleosyl)-tetraphosphatase (symmetrical)</fullName>
        <ecNumber evidence="3">3.6.1.41</ecNumber>
    </recommendedName>
    <alternativeName>
        <fullName evidence="6">Ap4A hydrolase</fullName>
    </alternativeName>
    <alternativeName>
        <fullName evidence="5">Diadenosine 5',5'''-P1,P4-tetraphosphate pyrophosphohydrolase</fullName>
    </alternativeName>
    <alternativeName>
        <fullName evidence="7">Diadenosine tetraphosphatase</fullName>
    </alternativeName>
</protein>
<dbReference type="PANTHER" id="PTHR40942:SF4">
    <property type="entry name" value="CYTOCHROME C5"/>
    <property type="match status" value="1"/>
</dbReference>
<dbReference type="AlphaFoldDB" id="A0A931J2F4"/>
<name>A0A931J2F4_9BURK</name>
<keyword evidence="4 10" id="KW-0378">Hydrolase</keyword>
<evidence type="ECO:0000313" key="11">
    <source>
        <dbReference type="Proteomes" id="UP000620139"/>
    </source>
</evidence>
<evidence type="ECO:0000259" key="9">
    <source>
        <dbReference type="Pfam" id="PF00149"/>
    </source>
</evidence>
<comment type="similarity">
    <text evidence="2">Belongs to the Ap4A hydrolase family.</text>
</comment>
<comment type="function">
    <text evidence="1">Hydrolyzes diadenosine 5',5'''-P1,P4-tetraphosphate to yield ADP.</text>
</comment>
<dbReference type="InterPro" id="IPR029052">
    <property type="entry name" value="Metallo-depent_PP-like"/>
</dbReference>
<organism evidence="10 11">
    <name type="scientific">Inhella gelatinilytica</name>
    <dbReference type="NCBI Taxonomy" id="2795030"/>
    <lineage>
        <taxon>Bacteria</taxon>
        <taxon>Pseudomonadati</taxon>
        <taxon>Pseudomonadota</taxon>
        <taxon>Betaproteobacteria</taxon>
        <taxon>Burkholderiales</taxon>
        <taxon>Sphaerotilaceae</taxon>
        <taxon>Inhella</taxon>
    </lineage>
</organism>
<dbReference type="EMBL" id="JAEDAL010000011">
    <property type="protein sequence ID" value="MBH9554243.1"/>
    <property type="molecule type" value="Genomic_DNA"/>
</dbReference>
<dbReference type="PIRSF" id="PIRSF000903">
    <property type="entry name" value="B5n-ttraPtase_sm"/>
    <property type="match status" value="1"/>
</dbReference>
<evidence type="ECO:0000256" key="5">
    <source>
        <dbReference type="ARBA" id="ARBA00031248"/>
    </source>
</evidence>
<dbReference type="Gene3D" id="3.60.21.10">
    <property type="match status" value="1"/>
</dbReference>
<evidence type="ECO:0000256" key="8">
    <source>
        <dbReference type="ARBA" id="ARBA00049417"/>
    </source>
</evidence>
<proteinExistence type="inferred from homology"/>
<dbReference type="SUPFAM" id="SSF56300">
    <property type="entry name" value="Metallo-dependent phosphatases"/>
    <property type="match status" value="1"/>
</dbReference>
<dbReference type="Proteomes" id="UP000620139">
    <property type="component" value="Unassembled WGS sequence"/>
</dbReference>